<evidence type="ECO:0000313" key="5">
    <source>
        <dbReference type="EMBL" id="PHZ84450.1"/>
    </source>
</evidence>
<dbReference type="InterPro" id="IPR018062">
    <property type="entry name" value="HTH_AraC-typ_CS"/>
</dbReference>
<dbReference type="PROSITE" id="PS00041">
    <property type="entry name" value="HTH_ARAC_FAMILY_1"/>
    <property type="match status" value="1"/>
</dbReference>
<evidence type="ECO:0000259" key="4">
    <source>
        <dbReference type="PROSITE" id="PS01124"/>
    </source>
</evidence>
<dbReference type="Pfam" id="PF14525">
    <property type="entry name" value="AraC_binding_2"/>
    <property type="match status" value="1"/>
</dbReference>
<evidence type="ECO:0000256" key="1">
    <source>
        <dbReference type="ARBA" id="ARBA00023015"/>
    </source>
</evidence>
<evidence type="ECO:0000256" key="2">
    <source>
        <dbReference type="ARBA" id="ARBA00023125"/>
    </source>
</evidence>
<dbReference type="PANTHER" id="PTHR46796:SF6">
    <property type="entry name" value="ARAC SUBFAMILY"/>
    <property type="match status" value="1"/>
</dbReference>
<dbReference type="InterPro" id="IPR018060">
    <property type="entry name" value="HTH_AraC"/>
</dbReference>
<dbReference type="NCBIfam" id="NF007243">
    <property type="entry name" value="PRK09685.1"/>
    <property type="match status" value="1"/>
</dbReference>
<accession>A0A2G4YQ98</accession>
<dbReference type="Pfam" id="PF12833">
    <property type="entry name" value="HTH_18"/>
    <property type="match status" value="1"/>
</dbReference>
<evidence type="ECO:0000256" key="3">
    <source>
        <dbReference type="ARBA" id="ARBA00023163"/>
    </source>
</evidence>
<dbReference type="GO" id="GO:0003700">
    <property type="term" value="F:DNA-binding transcription factor activity"/>
    <property type="evidence" value="ECO:0007669"/>
    <property type="project" value="InterPro"/>
</dbReference>
<dbReference type="InParanoid" id="A0A2G4YQ98"/>
<evidence type="ECO:0000313" key="6">
    <source>
        <dbReference type="Proteomes" id="UP000229730"/>
    </source>
</evidence>
<comment type="caution">
    <text evidence="5">The sequence shown here is derived from an EMBL/GenBank/DDBJ whole genome shotgun (WGS) entry which is preliminary data.</text>
</comment>
<keyword evidence="1" id="KW-0805">Transcription regulation</keyword>
<keyword evidence="3" id="KW-0804">Transcription</keyword>
<keyword evidence="2" id="KW-0238">DNA-binding</keyword>
<feature type="domain" description="HTH araC/xylS-type" evidence="4">
    <location>
        <begin position="217"/>
        <end position="318"/>
    </location>
</feature>
<proteinExistence type="predicted"/>
<dbReference type="PRINTS" id="PR00032">
    <property type="entry name" value="HTHARAC"/>
</dbReference>
<dbReference type="GO" id="GO:0043565">
    <property type="term" value="F:sequence-specific DNA binding"/>
    <property type="evidence" value="ECO:0007669"/>
    <property type="project" value="InterPro"/>
</dbReference>
<dbReference type="InterPro" id="IPR035418">
    <property type="entry name" value="AraC-bd_2"/>
</dbReference>
<dbReference type="InterPro" id="IPR050204">
    <property type="entry name" value="AraC_XylS_family_regulators"/>
</dbReference>
<dbReference type="RefSeq" id="WP_099473407.1">
    <property type="nucleotide sequence ID" value="NZ_CP041025.1"/>
</dbReference>
<dbReference type="PANTHER" id="PTHR46796">
    <property type="entry name" value="HTH-TYPE TRANSCRIPTIONAL ACTIVATOR RHAS-RELATED"/>
    <property type="match status" value="1"/>
</dbReference>
<reference evidence="5 6" key="1">
    <citation type="submission" date="2017-10" db="EMBL/GenBank/DDBJ databases">
        <title>Frigbacter circumglobatus gen. nov. sp. nov., isolated from sediment cultured in situ.</title>
        <authorList>
            <person name="Zhao Z."/>
        </authorList>
    </citation>
    <scope>NUCLEOTIDE SEQUENCE [LARGE SCALE GENOMIC DNA]</scope>
    <source>
        <strain evidence="5 6">ZYL</strain>
    </source>
</reference>
<dbReference type="PROSITE" id="PS01124">
    <property type="entry name" value="HTH_ARAC_FAMILY_2"/>
    <property type="match status" value="1"/>
</dbReference>
<protein>
    <submittedName>
        <fullName evidence="5">Transcriptional regulator FeaR</fullName>
    </submittedName>
</protein>
<dbReference type="Proteomes" id="UP000229730">
    <property type="component" value="Unassembled WGS sequence"/>
</dbReference>
<dbReference type="InterPro" id="IPR009057">
    <property type="entry name" value="Homeodomain-like_sf"/>
</dbReference>
<name>A0A2G4YQ98_9PROT</name>
<organism evidence="5 6">
    <name type="scientific">Paremcibacter congregatus</name>
    <dbReference type="NCBI Taxonomy" id="2043170"/>
    <lineage>
        <taxon>Bacteria</taxon>
        <taxon>Pseudomonadati</taxon>
        <taxon>Pseudomonadota</taxon>
        <taxon>Alphaproteobacteria</taxon>
        <taxon>Emcibacterales</taxon>
        <taxon>Emcibacteraceae</taxon>
        <taxon>Paremcibacter</taxon>
    </lineage>
</organism>
<dbReference type="FunCoup" id="A0A2G4YQ98">
    <property type="interactions" value="55"/>
</dbReference>
<dbReference type="OrthoDB" id="5295469at2"/>
<dbReference type="InterPro" id="IPR020449">
    <property type="entry name" value="Tscrpt_reg_AraC-type_HTH"/>
</dbReference>
<dbReference type="Gene3D" id="1.10.10.60">
    <property type="entry name" value="Homeodomain-like"/>
    <property type="match status" value="1"/>
</dbReference>
<dbReference type="SUPFAM" id="SSF46689">
    <property type="entry name" value="Homeodomain-like"/>
    <property type="match status" value="1"/>
</dbReference>
<dbReference type="AlphaFoldDB" id="A0A2G4YQ98"/>
<gene>
    <name evidence="5" type="ORF">CRD36_11605</name>
</gene>
<keyword evidence="6" id="KW-1185">Reference proteome</keyword>
<dbReference type="EMBL" id="PDEM01000024">
    <property type="protein sequence ID" value="PHZ84450.1"/>
    <property type="molecule type" value="Genomic_DNA"/>
</dbReference>
<dbReference type="SMART" id="SM00342">
    <property type="entry name" value="HTH_ARAC"/>
    <property type="match status" value="1"/>
</dbReference>
<sequence>MGAINPHIGTNSSFAEAMPAYQADQWATHLQEVCGEFETISHDWSKFRGAIDLRNIGGFDVAGIAMNADRVIRSRKQIEKSDNKYCFLILQLSGRSILSQRNNEAHLQPGDMALIDSAYPSEFKYDGFMQQISLHIPRATLESFLPYRRIQEARRISGRAGMGAVTKEFLTSTYTEAAHIGEPDYNTVREVLLNLLGATLRGYSPDQVLDQKSRQMANIRKVIEQKLTDPGLTPSMVAELCGLSIRHLHRLFQAEGASCGEWIRLRRLNEARQQLADRRYADQNIIQIAFHWGFNDAAHFSRAFKQEFGLSPRQYRLTEGH</sequence>